<dbReference type="InterPro" id="IPR004843">
    <property type="entry name" value="Calcineurin-like_PHP"/>
</dbReference>
<dbReference type="EC" id="3.1.3.16" evidence="1"/>
<dbReference type="InterPro" id="IPR050341">
    <property type="entry name" value="PP1_catalytic_subunit"/>
</dbReference>
<feature type="domain" description="Serine/threonine specific protein phosphatases" evidence="2">
    <location>
        <begin position="129"/>
        <end position="134"/>
    </location>
</feature>
<reference evidence="3 4" key="1">
    <citation type="submission" date="2024-04" db="EMBL/GenBank/DDBJ databases">
        <title>Tritrichomonas musculus Genome.</title>
        <authorList>
            <person name="Alves-Ferreira E."/>
            <person name="Grigg M."/>
            <person name="Lorenzi H."/>
            <person name="Galac M."/>
        </authorList>
    </citation>
    <scope>NUCLEOTIDE SEQUENCE [LARGE SCALE GENOMIC DNA]</scope>
    <source>
        <strain evidence="3 4">EAF2021</strain>
    </source>
</reference>
<evidence type="ECO:0000256" key="1">
    <source>
        <dbReference type="RuleBase" id="RU004273"/>
    </source>
</evidence>
<dbReference type="PRINTS" id="PR00114">
    <property type="entry name" value="STPHPHTASE"/>
</dbReference>
<gene>
    <name evidence="3" type="ORF">M9Y10_030732</name>
</gene>
<evidence type="ECO:0000313" key="4">
    <source>
        <dbReference type="Proteomes" id="UP001470230"/>
    </source>
</evidence>
<dbReference type="PANTHER" id="PTHR11668:SF494">
    <property type="entry name" value="PROTEIN PHOSPHATASE, PUTATIVE-RELATED"/>
    <property type="match status" value="1"/>
</dbReference>
<dbReference type="SMART" id="SM00156">
    <property type="entry name" value="PP2Ac"/>
    <property type="match status" value="1"/>
</dbReference>
<organism evidence="3 4">
    <name type="scientific">Tritrichomonas musculus</name>
    <dbReference type="NCBI Taxonomy" id="1915356"/>
    <lineage>
        <taxon>Eukaryota</taxon>
        <taxon>Metamonada</taxon>
        <taxon>Parabasalia</taxon>
        <taxon>Tritrichomonadida</taxon>
        <taxon>Tritrichomonadidae</taxon>
        <taxon>Tritrichomonas</taxon>
    </lineage>
</organism>
<evidence type="ECO:0000313" key="3">
    <source>
        <dbReference type="EMBL" id="KAK8840524.1"/>
    </source>
</evidence>
<proteinExistence type="inferred from homology"/>
<dbReference type="Proteomes" id="UP001470230">
    <property type="component" value="Unassembled WGS sequence"/>
</dbReference>
<comment type="caution">
    <text evidence="3">The sequence shown here is derived from an EMBL/GenBank/DDBJ whole genome shotgun (WGS) entry which is preliminary data.</text>
</comment>
<name>A0ABR2H2S1_9EUKA</name>
<dbReference type="Pfam" id="PF00149">
    <property type="entry name" value="Metallophos"/>
    <property type="match status" value="1"/>
</dbReference>
<dbReference type="PANTHER" id="PTHR11668">
    <property type="entry name" value="SERINE/THREONINE PROTEIN PHOSPHATASE"/>
    <property type="match status" value="1"/>
</dbReference>
<sequence length="456" mass="52140">MTQTASYILSTYNFIYTYSEDKLLDVGYQFKDGNPIPSFDESLLIDLCSEAQKIFANENNILEIEGDLFIVGDIHGSFHDLLRILNITVNNDQKVLFLGDYVDRGNFSLECITILFALKVQNPDKYFLIRGNHEFDSICSQYGFKDEILNYHNPNITKSKLSRENSNRSVCDLNESTETQEISNEYMNKYNDIGCYKYSEKLYNSFISAFSYLPICAMVNKTTFCIHGGLSPKLDKISSIEKLKTRPIDRFEENQLLCDVVWSDPSSNSKSSFEENPRGCGYLFNANSIMFFLFKNSIKRIIRGHECVKKGSSSSFNGKCITVFSASSYDKNMNNCSSILKLSQQNDEVNFITFRPIDRLQKSDAIYYKVQKLNKTDGKIPTCFSLRSKNLDPNNKNKVSNKSHNFLTLQNNRSKFVKPVLRTGSLRAQALNYSLGDLKLITPNRAGFNMKSKLFT</sequence>
<dbReference type="InterPro" id="IPR029052">
    <property type="entry name" value="Metallo-depent_PP-like"/>
</dbReference>
<keyword evidence="4" id="KW-1185">Reference proteome</keyword>
<dbReference type="PROSITE" id="PS00125">
    <property type="entry name" value="SER_THR_PHOSPHATASE"/>
    <property type="match status" value="1"/>
</dbReference>
<evidence type="ECO:0000259" key="2">
    <source>
        <dbReference type="PROSITE" id="PS00125"/>
    </source>
</evidence>
<accession>A0ABR2H2S1</accession>
<dbReference type="Gene3D" id="3.60.21.10">
    <property type="match status" value="1"/>
</dbReference>
<dbReference type="SUPFAM" id="SSF56300">
    <property type="entry name" value="Metallo-dependent phosphatases"/>
    <property type="match status" value="1"/>
</dbReference>
<comment type="catalytic activity">
    <reaction evidence="1">
        <text>O-phospho-L-threonyl-[protein] + H2O = L-threonyl-[protein] + phosphate</text>
        <dbReference type="Rhea" id="RHEA:47004"/>
        <dbReference type="Rhea" id="RHEA-COMP:11060"/>
        <dbReference type="Rhea" id="RHEA-COMP:11605"/>
        <dbReference type="ChEBI" id="CHEBI:15377"/>
        <dbReference type="ChEBI" id="CHEBI:30013"/>
        <dbReference type="ChEBI" id="CHEBI:43474"/>
        <dbReference type="ChEBI" id="CHEBI:61977"/>
        <dbReference type="EC" id="3.1.3.16"/>
    </reaction>
</comment>
<dbReference type="EMBL" id="JAPFFF010000045">
    <property type="protein sequence ID" value="KAK8840524.1"/>
    <property type="molecule type" value="Genomic_DNA"/>
</dbReference>
<keyword evidence="1" id="KW-0378">Hydrolase</keyword>
<protein>
    <recommendedName>
        <fullName evidence="1">Serine/threonine-protein phosphatase</fullName>
        <ecNumber evidence="1">3.1.3.16</ecNumber>
    </recommendedName>
</protein>
<dbReference type="InterPro" id="IPR006186">
    <property type="entry name" value="Ser/Thr-sp_prot-phosphatase"/>
</dbReference>
<comment type="similarity">
    <text evidence="1">Belongs to the PPP phosphatase family.</text>
</comment>